<dbReference type="Pfam" id="PF11249">
    <property type="entry name" value="DUF3047"/>
    <property type="match status" value="1"/>
</dbReference>
<keyword evidence="1" id="KW-0472">Membrane</keyword>
<sequence>MLNIKNYRFISIAVLTLIIIFIHLAYTYDLPKLFRFNKKEALEEWEEKIFKNKVLYSVEPKKEGGYLSAKSDKACSGLIYRIKFYPKENPLISWSWKVIKFPEKKPAQDRDKGGWIEKDDYAARVYAIFPSWYFMNIRSLEYIWDENLPEGTIITSPYFSNIKLIVTESGRSNIGQWVFEERDIYQDYKRAFGSAPSGYVGAIALMTDTDNTLSTAEATYKDIKMGYNYEVKEKEGLGAGPEESRLERMIKKIKGWVEKNGKNNQQ</sequence>
<feature type="transmembrane region" description="Helical" evidence="1">
    <location>
        <begin position="7"/>
        <end position="28"/>
    </location>
</feature>
<evidence type="ECO:0008006" key="4">
    <source>
        <dbReference type="Google" id="ProtNLM"/>
    </source>
</evidence>
<accession>A0A2H0LW73</accession>
<dbReference type="EMBL" id="PCWA01000093">
    <property type="protein sequence ID" value="PIQ88642.1"/>
    <property type="molecule type" value="Genomic_DNA"/>
</dbReference>
<dbReference type="InterPro" id="IPR021409">
    <property type="entry name" value="DUF3047"/>
</dbReference>
<keyword evidence="1" id="KW-1133">Transmembrane helix</keyword>
<evidence type="ECO:0000313" key="3">
    <source>
        <dbReference type="Proteomes" id="UP000229641"/>
    </source>
</evidence>
<dbReference type="Proteomes" id="UP000229641">
    <property type="component" value="Unassembled WGS sequence"/>
</dbReference>
<name>A0A2H0LW73_9BACT</name>
<comment type="caution">
    <text evidence="2">The sequence shown here is derived from an EMBL/GenBank/DDBJ whole genome shotgun (WGS) entry which is preliminary data.</text>
</comment>
<organism evidence="2 3">
    <name type="scientific">Candidatus Ghiorseimicrobium undicola</name>
    <dbReference type="NCBI Taxonomy" id="1974746"/>
    <lineage>
        <taxon>Bacteria</taxon>
        <taxon>Pseudomonadati</taxon>
        <taxon>Candidatus Omnitrophota</taxon>
        <taxon>Candidatus Ghiorseimicrobium</taxon>
    </lineage>
</organism>
<gene>
    <name evidence="2" type="ORF">COV72_07245</name>
</gene>
<evidence type="ECO:0000313" key="2">
    <source>
        <dbReference type="EMBL" id="PIQ88642.1"/>
    </source>
</evidence>
<protein>
    <recommendedName>
        <fullName evidence="4">DUF3047 domain-containing protein</fullName>
    </recommendedName>
</protein>
<keyword evidence="1" id="KW-0812">Transmembrane</keyword>
<dbReference type="AlphaFoldDB" id="A0A2H0LW73"/>
<proteinExistence type="predicted"/>
<reference evidence="2 3" key="1">
    <citation type="submission" date="2017-09" db="EMBL/GenBank/DDBJ databases">
        <title>Depth-based differentiation of microbial function through sediment-hosted aquifers and enrichment of novel symbionts in the deep terrestrial subsurface.</title>
        <authorList>
            <person name="Probst A.J."/>
            <person name="Ladd B."/>
            <person name="Jarett J.K."/>
            <person name="Geller-Mcgrath D.E."/>
            <person name="Sieber C.M."/>
            <person name="Emerson J.B."/>
            <person name="Anantharaman K."/>
            <person name="Thomas B.C."/>
            <person name="Malmstrom R."/>
            <person name="Stieglmeier M."/>
            <person name="Klingl A."/>
            <person name="Woyke T."/>
            <person name="Ryan C.M."/>
            <person name="Banfield J.F."/>
        </authorList>
    </citation>
    <scope>NUCLEOTIDE SEQUENCE [LARGE SCALE GENOMIC DNA]</scope>
    <source>
        <strain evidence="2">CG11_big_fil_rev_8_21_14_0_20_42_13</strain>
    </source>
</reference>
<evidence type="ECO:0000256" key="1">
    <source>
        <dbReference type="SAM" id="Phobius"/>
    </source>
</evidence>